<dbReference type="Proteomes" id="UP000198282">
    <property type="component" value="Unassembled WGS sequence"/>
</dbReference>
<evidence type="ECO:0000313" key="2">
    <source>
        <dbReference type="Proteomes" id="UP000198282"/>
    </source>
</evidence>
<keyword evidence="2" id="KW-1185">Reference proteome</keyword>
<protein>
    <submittedName>
        <fullName evidence="1">Uncharacterized protein</fullName>
    </submittedName>
</protein>
<sequence length="44" mass="4884">MRVLFASLASVGHTDAVRTIAEEIARMPSPDEVARRLPEYAERA</sequence>
<dbReference type="RefSeq" id="WP_275937237.1">
    <property type="nucleotide sequence ID" value="NZ_FZOD01000066.1"/>
</dbReference>
<dbReference type="AlphaFoldDB" id="A0A239NR19"/>
<organism evidence="1 2">
    <name type="scientific">Streptosporangium subroseum</name>
    <dbReference type="NCBI Taxonomy" id="106412"/>
    <lineage>
        <taxon>Bacteria</taxon>
        <taxon>Bacillati</taxon>
        <taxon>Actinomycetota</taxon>
        <taxon>Actinomycetes</taxon>
        <taxon>Streptosporangiales</taxon>
        <taxon>Streptosporangiaceae</taxon>
        <taxon>Streptosporangium</taxon>
    </lineage>
</organism>
<accession>A0A239NR19</accession>
<proteinExistence type="predicted"/>
<reference evidence="1 2" key="1">
    <citation type="submission" date="2017-06" db="EMBL/GenBank/DDBJ databases">
        <authorList>
            <person name="Kim H.J."/>
            <person name="Triplett B.A."/>
        </authorList>
    </citation>
    <scope>NUCLEOTIDE SEQUENCE [LARGE SCALE GENOMIC DNA]</scope>
    <source>
        <strain evidence="1 2">CGMCC 4.2132</strain>
    </source>
</reference>
<dbReference type="EMBL" id="FZOD01000066">
    <property type="protein sequence ID" value="SNT57327.1"/>
    <property type="molecule type" value="Genomic_DNA"/>
</dbReference>
<name>A0A239NR19_9ACTN</name>
<evidence type="ECO:0000313" key="1">
    <source>
        <dbReference type="EMBL" id="SNT57327.1"/>
    </source>
</evidence>
<gene>
    <name evidence="1" type="ORF">SAMN05216276_106636</name>
</gene>